<dbReference type="EMBL" id="FXTY01000007">
    <property type="protein sequence ID" value="SMP31109.1"/>
    <property type="molecule type" value="Genomic_DNA"/>
</dbReference>
<keyword evidence="3" id="KW-1185">Reference proteome</keyword>
<keyword evidence="1" id="KW-0732">Signal</keyword>
<accession>A0ABY1PCC6</accession>
<feature type="signal peptide" evidence="1">
    <location>
        <begin position="1"/>
        <end position="27"/>
    </location>
</feature>
<proteinExistence type="predicted"/>
<evidence type="ECO:0000313" key="3">
    <source>
        <dbReference type="Proteomes" id="UP001157961"/>
    </source>
</evidence>
<organism evidence="2 3">
    <name type="scientific">Shimia sagamensis</name>
    <dbReference type="NCBI Taxonomy" id="1566352"/>
    <lineage>
        <taxon>Bacteria</taxon>
        <taxon>Pseudomonadati</taxon>
        <taxon>Pseudomonadota</taxon>
        <taxon>Alphaproteobacteria</taxon>
        <taxon>Rhodobacterales</taxon>
        <taxon>Roseobacteraceae</taxon>
    </lineage>
</organism>
<evidence type="ECO:0000313" key="2">
    <source>
        <dbReference type="EMBL" id="SMP31109.1"/>
    </source>
</evidence>
<evidence type="ECO:0000256" key="1">
    <source>
        <dbReference type="SAM" id="SignalP"/>
    </source>
</evidence>
<reference evidence="2 3" key="1">
    <citation type="submission" date="2017-05" db="EMBL/GenBank/DDBJ databases">
        <authorList>
            <person name="Varghese N."/>
            <person name="Submissions S."/>
        </authorList>
    </citation>
    <scope>NUCLEOTIDE SEQUENCE [LARGE SCALE GENOMIC DNA]</scope>
    <source>
        <strain evidence="2 3">DSM 29734</strain>
    </source>
</reference>
<name>A0ABY1PCC6_9RHOB</name>
<gene>
    <name evidence="2" type="ORF">SAMN06265373_107203</name>
</gene>
<dbReference type="InterPro" id="IPR006311">
    <property type="entry name" value="TAT_signal"/>
</dbReference>
<comment type="caution">
    <text evidence="2">The sequence shown here is derived from an EMBL/GenBank/DDBJ whole genome shotgun (WGS) entry which is preliminary data.</text>
</comment>
<protein>
    <submittedName>
        <fullName evidence="2">Uncharacterized protein</fullName>
    </submittedName>
</protein>
<sequence>MNFLRRSFLSLVGASAFLTLLTPAVSANDQTFEVSGDFTPTCSLGFSGKPAAEGISFRFDTMLQLGLLLGEPVVRSSLTWQRSGFGSTCIKPYGQDGFVRLSDPGRYDPDNRSHPFDVDLVAEIVAPSISSHSIYLPFNPGALSSKAGEPGYNTSGSPNWDTLFFKMPITSYDFWKTDTYEYLTSEDAKTVLSNGFEVVQVHVVNADFDLTDLKSNYGAQTDTAAALAKVANRLADWGQETFANYPPGVHDRIVEGLRQKTPDNIAALRGTIDDIQALHKQLLNRSNDAAIAAEIAEQTKGLNAFLKAIDAPLENEEFWQLLTHSSTISAQAEREQIAIRRAEITSSDDKTTDEAALELGASTPQDTPPFDLKNVVGKLKYALGGIAVDYYEIDCGKASFRMPDVDSDETTGVLTLNVLQHVPMCGNGSDINRNSIFEFSVLDIASYELTDEKLVINFAGQTLSENYYTSASYPDRFQESSSQLVLLINPEEDYKLGEAEKALRSIISGR</sequence>
<dbReference type="Proteomes" id="UP001157961">
    <property type="component" value="Unassembled WGS sequence"/>
</dbReference>
<feature type="chain" id="PRO_5045817174" evidence="1">
    <location>
        <begin position="28"/>
        <end position="510"/>
    </location>
</feature>
<dbReference type="PROSITE" id="PS51318">
    <property type="entry name" value="TAT"/>
    <property type="match status" value="1"/>
</dbReference>